<evidence type="ECO:0000313" key="1">
    <source>
        <dbReference type="EMBL" id="TQD41352.1"/>
    </source>
</evidence>
<comment type="caution">
    <text evidence="1">The sequence shown here is derived from an EMBL/GenBank/DDBJ whole genome shotgun (WGS) entry which is preliminary data.</text>
</comment>
<organism evidence="1 2">
    <name type="scientific">Actinomyces johnsonii</name>
    <dbReference type="NCBI Taxonomy" id="544581"/>
    <lineage>
        <taxon>Bacteria</taxon>
        <taxon>Bacillati</taxon>
        <taxon>Actinomycetota</taxon>
        <taxon>Actinomycetes</taxon>
        <taxon>Actinomycetales</taxon>
        <taxon>Actinomycetaceae</taxon>
        <taxon>Actinomyces</taxon>
    </lineage>
</organism>
<accession>A0A508A6H7</accession>
<dbReference type="RefSeq" id="WP_141425148.1">
    <property type="nucleotide sequence ID" value="NZ_JASPFB010000029.1"/>
</dbReference>
<gene>
    <name evidence="1" type="ORF">FK256_13820</name>
</gene>
<dbReference type="EMBL" id="VICB01000027">
    <property type="protein sequence ID" value="TQD41352.1"/>
    <property type="molecule type" value="Genomic_DNA"/>
</dbReference>
<dbReference type="AlphaFoldDB" id="A0A508A6H7"/>
<evidence type="ECO:0000313" key="2">
    <source>
        <dbReference type="Proteomes" id="UP000319010"/>
    </source>
</evidence>
<protein>
    <submittedName>
        <fullName evidence="1">Uncharacterized protein</fullName>
    </submittedName>
</protein>
<proteinExistence type="predicted"/>
<reference evidence="1 2" key="1">
    <citation type="submission" date="2019-06" db="EMBL/GenBank/DDBJ databases">
        <title>Draft genome sequence of Actinomyces johnsonii CCUG 34287T.</title>
        <authorList>
            <person name="Salva-Serra F."/>
            <person name="Cardew S."/>
            <person name="Moore E."/>
        </authorList>
    </citation>
    <scope>NUCLEOTIDE SEQUENCE [LARGE SCALE GENOMIC DNA]</scope>
    <source>
        <strain evidence="1 2">CCUG 34287</strain>
    </source>
</reference>
<dbReference type="Proteomes" id="UP000319010">
    <property type="component" value="Unassembled WGS sequence"/>
</dbReference>
<name>A0A508A6H7_9ACTO</name>
<sequence>MSKFALPIPEMPPSTPDLFEDLSSELVRSAREQAMQALILADITRLPTPACQALTDAVWLGEWAADQPVAYPASPHAVAARRAWRNDMPMTASLLTHSGYLPHLDPLPEPDRSMISAHPAPEGWSHPDWEIAAAIYTLATTLRSGLRSWGDAPMAAEAAAARWGRRSTIAQAVLDTIATLPHHQSVIMSHGHNARWQTIVEGGLPREGRDDPPR</sequence>